<feature type="domain" description="Gfo/Idh/MocA-like oxidoreductase N-terminal" evidence="2">
    <location>
        <begin position="4"/>
        <end position="124"/>
    </location>
</feature>
<feature type="domain" description="GFO/IDH/MocA-like oxidoreductase" evidence="3">
    <location>
        <begin position="139"/>
        <end position="277"/>
    </location>
</feature>
<dbReference type="PANTHER" id="PTHR43818">
    <property type="entry name" value="BCDNA.GH03377"/>
    <property type="match status" value="1"/>
</dbReference>
<dbReference type="InterPro" id="IPR055170">
    <property type="entry name" value="GFO_IDH_MocA-like_dom"/>
</dbReference>
<dbReference type="Proteomes" id="UP001596378">
    <property type="component" value="Unassembled WGS sequence"/>
</dbReference>
<evidence type="ECO:0000313" key="5">
    <source>
        <dbReference type="Proteomes" id="UP001596378"/>
    </source>
</evidence>
<dbReference type="RefSeq" id="WP_378048294.1">
    <property type="nucleotide sequence ID" value="NZ_JBHMDN010000016.1"/>
</dbReference>
<reference evidence="5" key="1">
    <citation type="journal article" date="2019" name="Int. J. Syst. Evol. Microbiol.">
        <title>The Global Catalogue of Microorganisms (GCM) 10K type strain sequencing project: providing services to taxonomists for standard genome sequencing and annotation.</title>
        <authorList>
            <consortium name="The Broad Institute Genomics Platform"/>
            <consortium name="The Broad Institute Genome Sequencing Center for Infectious Disease"/>
            <person name="Wu L."/>
            <person name="Ma J."/>
        </authorList>
    </citation>
    <scope>NUCLEOTIDE SEQUENCE [LARGE SCALE GENOMIC DNA]</scope>
    <source>
        <strain evidence="5">KCTC 12907</strain>
    </source>
</reference>
<evidence type="ECO:0000259" key="2">
    <source>
        <dbReference type="Pfam" id="PF01408"/>
    </source>
</evidence>
<dbReference type="Pfam" id="PF01408">
    <property type="entry name" value="GFO_IDH_MocA"/>
    <property type="match status" value="1"/>
</dbReference>
<keyword evidence="5" id="KW-1185">Reference proteome</keyword>
<proteinExistence type="predicted"/>
<sequence>MVQRIYMVGAGAIARLHAKAIRKEAEAGQAAAELHVTDSNPAAVADFVRQFPEAVPHGDLETMLAEPARDDDIVIVATPPVAHAEIACRALASGRHVLCEKPLAVSREEAARMLSAARKANRLLGCCSSRFAGLPTTGRVKELLARGELGRIYQMNWIQRRRRARSGVEYQPESRWFLRREISGGGTLMDWGPYDIAAMTETLQPVRVDVLHAWTANPRADHPVALAAPFDVEQHVGALLQFHLADGSRFPVRYERAACCHGEERTVTEIEGTEGAVSWDWLIFGEDGELVRFGDEGGEPVRETSRLADATPDMMDKPIVYFRRAVAGLPSLAIVGEQAVFNFGILAAIYDCARTGEAQSVELEEPR</sequence>
<accession>A0ABW2F368</accession>
<gene>
    <name evidence="4" type="ORF">ACFQMJ_03780</name>
</gene>
<dbReference type="SUPFAM" id="SSF51735">
    <property type="entry name" value="NAD(P)-binding Rossmann-fold domains"/>
    <property type="match status" value="1"/>
</dbReference>
<dbReference type="Gene3D" id="3.40.50.720">
    <property type="entry name" value="NAD(P)-binding Rossmann-like Domain"/>
    <property type="match status" value="1"/>
</dbReference>
<dbReference type="InterPro" id="IPR050463">
    <property type="entry name" value="Gfo/Idh/MocA_oxidrdct_glycsds"/>
</dbReference>
<dbReference type="InterPro" id="IPR000683">
    <property type="entry name" value="Gfo/Idh/MocA-like_OxRdtase_N"/>
</dbReference>
<dbReference type="EMBL" id="JBHTAI010000002">
    <property type="protein sequence ID" value="MFC7147648.1"/>
    <property type="molecule type" value="Genomic_DNA"/>
</dbReference>
<dbReference type="PANTHER" id="PTHR43818:SF11">
    <property type="entry name" value="BCDNA.GH03377"/>
    <property type="match status" value="1"/>
</dbReference>
<organism evidence="4 5">
    <name type="scientific">Cohnella cellulosilytica</name>
    <dbReference type="NCBI Taxonomy" id="986710"/>
    <lineage>
        <taxon>Bacteria</taxon>
        <taxon>Bacillati</taxon>
        <taxon>Bacillota</taxon>
        <taxon>Bacilli</taxon>
        <taxon>Bacillales</taxon>
        <taxon>Paenibacillaceae</taxon>
        <taxon>Cohnella</taxon>
    </lineage>
</organism>
<dbReference type="InterPro" id="IPR036291">
    <property type="entry name" value="NAD(P)-bd_dom_sf"/>
</dbReference>
<evidence type="ECO:0000259" key="3">
    <source>
        <dbReference type="Pfam" id="PF22725"/>
    </source>
</evidence>
<name>A0ABW2F368_9BACL</name>
<keyword evidence="1" id="KW-0560">Oxidoreductase</keyword>
<comment type="caution">
    <text evidence="4">The sequence shown here is derived from an EMBL/GenBank/DDBJ whole genome shotgun (WGS) entry which is preliminary data.</text>
</comment>
<evidence type="ECO:0000313" key="4">
    <source>
        <dbReference type="EMBL" id="MFC7147648.1"/>
    </source>
</evidence>
<dbReference type="SUPFAM" id="SSF55347">
    <property type="entry name" value="Glyceraldehyde-3-phosphate dehydrogenase-like, C-terminal domain"/>
    <property type="match status" value="1"/>
</dbReference>
<protein>
    <submittedName>
        <fullName evidence="4">Gfo/Idh/MocA family protein</fullName>
    </submittedName>
</protein>
<evidence type="ECO:0000256" key="1">
    <source>
        <dbReference type="ARBA" id="ARBA00023002"/>
    </source>
</evidence>
<dbReference type="Pfam" id="PF22725">
    <property type="entry name" value="GFO_IDH_MocA_C3"/>
    <property type="match status" value="1"/>
</dbReference>
<dbReference type="Gene3D" id="3.30.360.10">
    <property type="entry name" value="Dihydrodipicolinate Reductase, domain 2"/>
    <property type="match status" value="1"/>
</dbReference>